<feature type="domain" description="YdbS-like PH" evidence="3">
    <location>
        <begin position="471"/>
        <end position="546"/>
    </location>
</feature>
<feature type="transmembrane region" description="Helical" evidence="2">
    <location>
        <begin position="320"/>
        <end position="340"/>
    </location>
</feature>
<feature type="transmembrane region" description="Helical" evidence="2">
    <location>
        <begin position="41"/>
        <end position="60"/>
    </location>
</feature>
<dbReference type="PANTHER" id="PTHR34473">
    <property type="entry name" value="UPF0699 TRANSMEMBRANE PROTEIN YDBS"/>
    <property type="match status" value="1"/>
</dbReference>
<sequence>MTGRDSAAGAPAERPVGHAPEITVRGDAEGVWHRVHPLTPFVRSWLLLVALVWGIGNAFVDDLVSSLVKHEPLEVNVSGAVEVVGLGLALAVLCGALGVLIALGLLSWWFIRYQITEDHVRFRSGWLFRTQRQARLDRVQGIDIERRFLPRILGLASLKFDVADGGSSVLELSYLGREHAQQLRRQLLVAAQRAATDHLGPASSEADRAAAGSDPGAGATVGTDRGSGRVAPWALAPADGPGGVAHSGAGTQGAAVRRRTGMDLRMAEKYGLLNQQDELRRVFIVPTGRVLLGLVCSPPAVALVLIALITAGLALWFPEALIIVLPSAIAPLLGVLSGLYTRLERSWGFTLSEVPSGVRTRAGLFNERSSTIPTGRVQALQVTRPLLWRFFGGHRVVVTTAGKGGAGETEDLGSVVLPVGTWDNVQEILRLVLPLEHAPRDLVREGLSGVGGSSRFTANPRRSRWLDPVTWRRNGFALDDSSLVLRWGRITRHACVVPHHKTQSVAVRQGPVERRMGLSGVAVHVTPGAVTTALDHLDVRTARELQWRHAQLSRAARERDAAGGSWAALPPEGSASEV</sequence>
<dbReference type="InterPro" id="IPR005182">
    <property type="entry name" value="YdbS-like_PH"/>
</dbReference>
<reference evidence="4 5" key="1">
    <citation type="submission" date="2019-03" db="EMBL/GenBank/DDBJ databases">
        <title>Genome Sequencing and Assembly of Various Microbes Isolated from Alder Root Nodule.</title>
        <authorList>
            <person name="Swanson E."/>
            <person name="Sevigny J.L."/>
            <person name="Pesce C."/>
            <person name="Davis I."/>
            <person name="Kleiner V."/>
            <person name="Tisa L."/>
        </authorList>
    </citation>
    <scope>NUCLEOTIDE SEQUENCE [LARGE SCALE GENOMIC DNA]</scope>
    <source>
        <strain evidence="4 5">4R-31</strain>
    </source>
</reference>
<accession>A0AAX2SC73</accession>
<feature type="domain" description="YdbS-like PH" evidence="3">
    <location>
        <begin position="108"/>
        <end position="187"/>
    </location>
</feature>
<dbReference type="EMBL" id="SPNK01000018">
    <property type="protein sequence ID" value="TFH98885.1"/>
    <property type="molecule type" value="Genomic_DNA"/>
</dbReference>
<dbReference type="InterPro" id="IPR014529">
    <property type="entry name" value="UCP026631"/>
</dbReference>
<organism evidence="4 5">
    <name type="scientific">Kocuria rhizophila</name>
    <dbReference type="NCBI Taxonomy" id="72000"/>
    <lineage>
        <taxon>Bacteria</taxon>
        <taxon>Bacillati</taxon>
        <taxon>Actinomycetota</taxon>
        <taxon>Actinomycetes</taxon>
        <taxon>Micrococcales</taxon>
        <taxon>Micrococcaceae</taxon>
        <taxon>Kocuria</taxon>
    </lineage>
</organism>
<keyword evidence="5" id="KW-1185">Reference proteome</keyword>
<dbReference type="PIRSF" id="PIRSF026631">
    <property type="entry name" value="UCP026631"/>
    <property type="match status" value="1"/>
</dbReference>
<evidence type="ECO:0000256" key="1">
    <source>
        <dbReference type="SAM" id="MobiDB-lite"/>
    </source>
</evidence>
<feature type="transmembrane region" description="Helical" evidence="2">
    <location>
        <begin position="80"/>
        <end position="111"/>
    </location>
</feature>
<feature type="transmembrane region" description="Helical" evidence="2">
    <location>
        <begin position="290"/>
        <end position="314"/>
    </location>
</feature>
<evidence type="ECO:0000313" key="5">
    <source>
        <dbReference type="Proteomes" id="UP000298017"/>
    </source>
</evidence>
<protein>
    <recommendedName>
        <fullName evidence="3">YdbS-like PH domain-containing protein</fullName>
    </recommendedName>
</protein>
<comment type="caution">
    <text evidence="4">The sequence shown here is derived from an EMBL/GenBank/DDBJ whole genome shotgun (WGS) entry which is preliminary data.</text>
</comment>
<keyword evidence="2" id="KW-0812">Transmembrane</keyword>
<keyword evidence="2" id="KW-1133">Transmembrane helix</keyword>
<keyword evidence="2" id="KW-0472">Membrane</keyword>
<dbReference type="Proteomes" id="UP000298017">
    <property type="component" value="Unassembled WGS sequence"/>
</dbReference>
<dbReference type="PANTHER" id="PTHR34473:SF2">
    <property type="entry name" value="UPF0699 TRANSMEMBRANE PROTEIN YDBT"/>
    <property type="match status" value="1"/>
</dbReference>
<dbReference type="RefSeq" id="WP_039101043.1">
    <property type="nucleotide sequence ID" value="NZ_CP072262.1"/>
</dbReference>
<evidence type="ECO:0000256" key="2">
    <source>
        <dbReference type="SAM" id="Phobius"/>
    </source>
</evidence>
<gene>
    <name evidence="4" type="ORF">E4P33_11365</name>
</gene>
<evidence type="ECO:0000313" key="4">
    <source>
        <dbReference type="EMBL" id="TFH98885.1"/>
    </source>
</evidence>
<proteinExistence type="predicted"/>
<evidence type="ECO:0000259" key="3">
    <source>
        <dbReference type="Pfam" id="PF03703"/>
    </source>
</evidence>
<name>A0AAX2SC73_KOCRH</name>
<dbReference type="Pfam" id="PF03703">
    <property type="entry name" value="bPH_2"/>
    <property type="match status" value="3"/>
</dbReference>
<dbReference type="AlphaFoldDB" id="A0AAX2SC73"/>
<feature type="region of interest" description="Disordered" evidence="1">
    <location>
        <begin position="199"/>
        <end position="226"/>
    </location>
</feature>
<feature type="domain" description="YdbS-like PH" evidence="3">
    <location>
        <begin position="356"/>
        <end position="428"/>
    </location>
</feature>